<proteinExistence type="predicted"/>
<dbReference type="Proteomes" id="UP000250369">
    <property type="component" value="Unassembled WGS sequence"/>
</dbReference>
<gene>
    <name evidence="2" type="ORF">DQG23_23660</name>
</gene>
<dbReference type="OrthoDB" id="9787283at2"/>
<dbReference type="InterPro" id="IPR050490">
    <property type="entry name" value="Bact_solute-bd_prot1"/>
</dbReference>
<dbReference type="Pfam" id="PF01547">
    <property type="entry name" value="SBP_bac_1"/>
    <property type="match status" value="1"/>
</dbReference>
<dbReference type="SUPFAM" id="SSF53850">
    <property type="entry name" value="Periplasmic binding protein-like II"/>
    <property type="match status" value="1"/>
</dbReference>
<name>A0A329MLI6_9BACL</name>
<evidence type="ECO:0000313" key="3">
    <source>
        <dbReference type="Proteomes" id="UP000250369"/>
    </source>
</evidence>
<comment type="caution">
    <text evidence="2">The sequence shown here is derived from an EMBL/GenBank/DDBJ whole genome shotgun (WGS) entry which is preliminary data.</text>
</comment>
<organism evidence="2 3">
    <name type="scientific">Paenibacillus contaminans</name>
    <dbReference type="NCBI Taxonomy" id="450362"/>
    <lineage>
        <taxon>Bacteria</taxon>
        <taxon>Bacillati</taxon>
        <taxon>Bacillota</taxon>
        <taxon>Bacilli</taxon>
        <taxon>Bacillales</taxon>
        <taxon>Paenibacillaceae</taxon>
        <taxon>Paenibacillus</taxon>
    </lineage>
</organism>
<keyword evidence="1" id="KW-0732">Signal</keyword>
<keyword evidence="3" id="KW-1185">Reference proteome</keyword>
<sequence>MKARNVGIVLSLSTMVLAAACSDGKGNETGKNAGTNPEATGKAAIDISFMSFMALDVFPPSQGRGLDMIKEKFQANIKSQFIPVADYGDKASVLIASGDVPDVLSWGGIESTFIKYARQGAFLPLDDYIDKYESLKAVPKHVWDQLRVDGKIYSIPSYGSSHVFTMIIRQDWLDKLNLKMPTNYEELKKVAIAFAKNDPDGNQKNDTIGFSLYANIGPEAPAGAYWSKAWYHKDAQGQYIPGIVGPGRKEVIQMYADAYAEGAVTKDFAVATIDNAYKEFYSGKSGIFLGTPRGMSEPDYLALLKAQPNAVVASVPYFAAPDGSQGSALGMGYNGLTVLSGKLKDQPEKIEKILEIMDFGRKWIPVSDRTPQNKDFDWLYGNEGVGYTMENGKAVLKKGYEKDAPLHYMLQRHEPYTPWAPNDAANQYSTSQYDSKDMQQFIAKIEEMEKTYNKTPYADPSRGIITETQAKKELELNEFIIGEQIKMISGARPVSEWDKMVDEWKARGGADWIKEMNAAINERKGSK</sequence>
<feature type="signal peptide" evidence="1">
    <location>
        <begin position="1"/>
        <end position="18"/>
    </location>
</feature>
<dbReference type="RefSeq" id="WP_113033355.1">
    <property type="nucleotide sequence ID" value="NZ_QMFB01000015.1"/>
</dbReference>
<dbReference type="PANTHER" id="PTHR43649:SF12">
    <property type="entry name" value="DIACETYLCHITOBIOSE BINDING PROTEIN DASA"/>
    <property type="match status" value="1"/>
</dbReference>
<dbReference type="AlphaFoldDB" id="A0A329MLI6"/>
<dbReference type="InterPro" id="IPR006059">
    <property type="entry name" value="SBP"/>
</dbReference>
<dbReference type="PANTHER" id="PTHR43649">
    <property type="entry name" value="ARABINOSE-BINDING PROTEIN-RELATED"/>
    <property type="match status" value="1"/>
</dbReference>
<dbReference type="Gene3D" id="3.40.190.10">
    <property type="entry name" value="Periplasmic binding protein-like II"/>
    <property type="match status" value="2"/>
</dbReference>
<reference evidence="2 3" key="1">
    <citation type="journal article" date="2009" name="Int. J. Syst. Evol. Microbiol.">
        <title>Paenibacillus contaminans sp. nov., isolated from a contaminated laboratory plate.</title>
        <authorList>
            <person name="Chou J.H."/>
            <person name="Lee J.H."/>
            <person name="Lin M.C."/>
            <person name="Chang P.S."/>
            <person name="Arun A.B."/>
            <person name="Young C.C."/>
            <person name="Chen W.M."/>
        </authorList>
    </citation>
    <scope>NUCLEOTIDE SEQUENCE [LARGE SCALE GENOMIC DNA]</scope>
    <source>
        <strain evidence="2 3">CKOBP-6</strain>
    </source>
</reference>
<protein>
    <submittedName>
        <fullName evidence="2">ABC transporter substrate-binding protein</fullName>
    </submittedName>
</protein>
<dbReference type="EMBL" id="QMFB01000015">
    <property type="protein sequence ID" value="RAV18737.1"/>
    <property type="molecule type" value="Genomic_DNA"/>
</dbReference>
<evidence type="ECO:0000256" key="1">
    <source>
        <dbReference type="SAM" id="SignalP"/>
    </source>
</evidence>
<evidence type="ECO:0000313" key="2">
    <source>
        <dbReference type="EMBL" id="RAV18737.1"/>
    </source>
</evidence>
<dbReference type="PROSITE" id="PS51257">
    <property type="entry name" value="PROKAR_LIPOPROTEIN"/>
    <property type="match status" value="1"/>
</dbReference>
<accession>A0A329MLI6</accession>
<feature type="chain" id="PRO_5039252406" evidence="1">
    <location>
        <begin position="19"/>
        <end position="527"/>
    </location>
</feature>